<feature type="transmembrane region" description="Helical" evidence="1">
    <location>
        <begin position="116"/>
        <end position="135"/>
    </location>
</feature>
<evidence type="ECO:0000313" key="2">
    <source>
        <dbReference type="EMBL" id="TGZ62163.1"/>
    </source>
</evidence>
<proteinExistence type="predicted"/>
<protein>
    <recommendedName>
        <fullName evidence="4">Transmembrane protein 60</fullName>
    </recommendedName>
</protein>
<feature type="transmembrane region" description="Helical" evidence="1">
    <location>
        <begin position="75"/>
        <end position="96"/>
    </location>
</feature>
<keyword evidence="1" id="KW-1133">Transmembrane helix</keyword>
<organism evidence="2 3">
    <name type="scientific">Opisthorchis felineus</name>
    <dbReference type="NCBI Taxonomy" id="147828"/>
    <lineage>
        <taxon>Eukaryota</taxon>
        <taxon>Metazoa</taxon>
        <taxon>Spiralia</taxon>
        <taxon>Lophotrochozoa</taxon>
        <taxon>Platyhelminthes</taxon>
        <taxon>Trematoda</taxon>
        <taxon>Digenea</taxon>
        <taxon>Opisthorchiida</taxon>
        <taxon>Opisthorchiata</taxon>
        <taxon>Opisthorchiidae</taxon>
        <taxon>Opisthorchis</taxon>
    </lineage>
</organism>
<dbReference type="OrthoDB" id="10258440at2759"/>
<accession>A0A4S2LFE0</accession>
<dbReference type="STRING" id="147828.A0A4S2LFE0"/>
<keyword evidence="1" id="KW-0472">Membrane</keyword>
<dbReference type="EMBL" id="SJOL01007662">
    <property type="protein sequence ID" value="TGZ62163.1"/>
    <property type="molecule type" value="Genomic_DNA"/>
</dbReference>
<feature type="transmembrane region" description="Helical" evidence="1">
    <location>
        <begin position="7"/>
        <end position="25"/>
    </location>
</feature>
<dbReference type="AlphaFoldDB" id="A0A4S2LFE0"/>
<comment type="caution">
    <text evidence="2">The sequence shown here is derived from an EMBL/GenBank/DDBJ whole genome shotgun (WGS) entry which is preliminary data.</text>
</comment>
<keyword evidence="1" id="KW-0812">Transmembrane</keyword>
<name>A0A4S2LFE0_OPIFE</name>
<evidence type="ECO:0008006" key="4">
    <source>
        <dbReference type="Google" id="ProtNLM"/>
    </source>
</evidence>
<feature type="transmembrane region" description="Helical" evidence="1">
    <location>
        <begin position="31"/>
        <end position="54"/>
    </location>
</feature>
<dbReference type="Proteomes" id="UP000308267">
    <property type="component" value="Unassembled WGS sequence"/>
</dbReference>
<evidence type="ECO:0000313" key="3">
    <source>
        <dbReference type="Proteomes" id="UP000308267"/>
    </source>
</evidence>
<gene>
    <name evidence="2" type="ORF">CRM22_007586</name>
</gene>
<evidence type="ECO:0000256" key="1">
    <source>
        <dbReference type="SAM" id="Phobius"/>
    </source>
</evidence>
<sequence>MLSFAKPLLLWILVCTFLLLIILRISGTLPWTWFLVFTPMWILDFVALLSLMVCMFHRSVRLRCVCDLGTRLDRFLSVCVILCKLIAQAAICLFAEHLTRQTSGEPLWIPVHRIRLVYIMIPCWTILLLLLGSLYRNLVDRNVRRAWSFCGQYQIISPTMTSAPRSS</sequence>
<reference evidence="2 3" key="1">
    <citation type="journal article" date="2019" name="BMC Genomics">
        <title>New insights from Opisthorchis felineus genome: update on genomics of the epidemiologically important liver flukes.</title>
        <authorList>
            <person name="Ershov N.I."/>
            <person name="Mordvinov V.A."/>
            <person name="Prokhortchouk E.B."/>
            <person name="Pakharukova M.Y."/>
            <person name="Gunbin K.V."/>
            <person name="Ustyantsev K."/>
            <person name="Genaev M.A."/>
            <person name="Blinov A.G."/>
            <person name="Mazur A."/>
            <person name="Boulygina E."/>
            <person name="Tsygankova S."/>
            <person name="Khrameeva E."/>
            <person name="Chekanov N."/>
            <person name="Fan G."/>
            <person name="Xiao A."/>
            <person name="Zhang H."/>
            <person name="Xu X."/>
            <person name="Yang H."/>
            <person name="Solovyev V."/>
            <person name="Lee S.M."/>
            <person name="Liu X."/>
            <person name="Afonnikov D.A."/>
            <person name="Skryabin K.G."/>
        </authorList>
    </citation>
    <scope>NUCLEOTIDE SEQUENCE [LARGE SCALE GENOMIC DNA]</scope>
    <source>
        <strain evidence="2">AK-0245</strain>
        <tissue evidence="2">Whole organism</tissue>
    </source>
</reference>
<keyword evidence="3" id="KW-1185">Reference proteome</keyword>